<dbReference type="RefSeq" id="WP_004620073.1">
    <property type="nucleotide sequence ID" value="NZ_ACXX02000009.1"/>
</dbReference>
<dbReference type="STRING" id="588581.Cpap_1472"/>
<organism evidence="1 2">
    <name type="scientific">Ruminiclostridium papyrosolvens DSM 2782</name>
    <dbReference type="NCBI Taxonomy" id="588581"/>
    <lineage>
        <taxon>Bacteria</taxon>
        <taxon>Bacillati</taxon>
        <taxon>Bacillota</taxon>
        <taxon>Clostridia</taxon>
        <taxon>Eubacteriales</taxon>
        <taxon>Oscillospiraceae</taxon>
        <taxon>Ruminiclostridium</taxon>
    </lineage>
</organism>
<dbReference type="AlphaFoldDB" id="F1TEB4"/>
<dbReference type="EMBL" id="ACXX02000009">
    <property type="protein sequence ID" value="EGD47080.1"/>
    <property type="molecule type" value="Genomic_DNA"/>
</dbReference>
<sequence>MSQVKKIVNYYVVLPKDIFVFLVSNNANGLEFTKFSENATCFSKDEAFKIASDYGLAVLERTVTTTIETWDNVIKVEDK</sequence>
<accession>F1TEB4</accession>
<reference evidence="1" key="1">
    <citation type="submission" date="2009-07" db="EMBL/GenBank/DDBJ databases">
        <authorList>
            <consortium name="US DOE Joint Genome Institute (JGI-PGF)"/>
            <person name="Lucas S."/>
            <person name="Copeland A."/>
            <person name="Lapidus A."/>
            <person name="Glavina del Rio T."/>
            <person name="Tice H."/>
            <person name="Bruce D."/>
            <person name="Goodwin L."/>
            <person name="Pitluck S."/>
            <person name="Larimer F."/>
            <person name="Land M.L."/>
            <person name="Mouttaki H."/>
            <person name="He Z."/>
            <person name="Zhou J."/>
            <person name="Hemme C.L."/>
        </authorList>
    </citation>
    <scope>NUCLEOTIDE SEQUENCE [LARGE SCALE GENOMIC DNA]</scope>
    <source>
        <strain evidence="1">DSM 2782</strain>
    </source>
</reference>
<evidence type="ECO:0000313" key="2">
    <source>
        <dbReference type="Proteomes" id="UP000003860"/>
    </source>
</evidence>
<name>F1TEB4_9FIRM</name>
<reference evidence="1" key="2">
    <citation type="submission" date="2011-01" db="EMBL/GenBank/DDBJ databases">
        <title>The Non-contiguous Finished genome of Clostridium papyrosolvens.</title>
        <authorList>
            <person name="Lucas S."/>
            <person name="Copeland A."/>
            <person name="Lapidus A."/>
            <person name="Cheng J.-F."/>
            <person name="Goodwin L."/>
            <person name="Pitluck S."/>
            <person name="Misra M."/>
            <person name="Chertkov O."/>
            <person name="Detter J.C."/>
            <person name="Han C."/>
            <person name="Tapia R."/>
            <person name="Land M."/>
            <person name="Hauser L."/>
            <person name="Kyrpides N."/>
            <person name="Ivanova N."/>
            <person name="Pagani I."/>
            <person name="Mouttaki H."/>
            <person name="He Z."/>
            <person name="Zhou J."/>
            <person name="Hemme C.L."/>
            <person name="Woyke T."/>
        </authorList>
    </citation>
    <scope>NUCLEOTIDE SEQUENCE [LARGE SCALE GENOMIC DNA]</scope>
    <source>
        <strain evidence="1">DSM 2782</strain>
    </source>
</reference>
<proteinExistence type="predicted"/>
<gene>
    <name evidence="1" type="ORF">Cpap_1472</name>
</gene>
<comment type="caution">
    <text evidence="1">The sequence shown here is derived from an EMBL/GenBank/DDBJ whole genome shotgun (WGS) entry which is preliminary data.</text>
</comment>
<dbReference type="Proteomes" id="UP000003860">
    <property type="component" value="Unassembled WGS sequence"/>
</dbReference>
<keyword evidence="2" id="KW-1185">Reference proteome</keyword>
<evidence type="ECO:0000313" key="1">
    <source>
        <dbReference type="EMBL" id="EGD47080.1"/>
    </source>
</evidence>
<protein>
    <submittedName>
        <fullName evidence="1">Uncharacterized protein</fullName>
    </submittedName>
</protein>